<feature type="transmembrane region" description="Helical" evidence="7">
    <location>
        <begin position="146"/>
        <end position="167"/>
    </location>
</feature>
<dbReference type="InParanoid" id="A0A2G4YP75"/>
<comment type="caution">
    <text evidence="8">The sequence shown here is derived from an EMBL/GenBank/DDBJ whole genome shotgun (WGS) entry which is preliminary data.</text>
</comment>
<evidence type="ECO:0000256" key="6">
    <source>
        <dbReference type="ARBA" id="ARBA00023136"/>
    </source>
</evidence>
<evidence type="ECO:0000256" key="5">
    <source>
        <dbReference type="ARBA" id="ARBA00022989"/>
    </source>
</evidence>
<dbReference type="InterPro" id="IPR002771">
    <property type="entry name" value="Multi_antbiot-R_MarC"/>
</dbReference>
<feature type="transmembrane region" description="Helical" evidence="7">
    <location>
        <begin position="209"/>
        <end position="230"/>
    </location>
</feature>
<dbReference type="Proteomes" id="UP000229730">
    <property type="component" value="Unassembled WGS sequence"/>
</dbReference>
<evidence type="ECO:0000256" key="3">
    <source>
        <dbReference type="ARBA" id="ARBA00022475"/>
    </source>
</evidence>
<accession>A0A2G4YP75</accession>
<dbReference type="RefSeq" id="WP_099473987.1">
    <property type="nucleotide sequence ID" value="NZ_CP041025.1"/>
</dbReference>
<keyword evidence="4 7" id="KW-0812">Transmembrane</keyword>
<feature type="transmembrane region" description="Helical" evidence="7">
    <location>
        <begin position="6"/>
        <end position="28"/>
    </location>
</feature>
<feature type="transmembrane region" description="Helical" evidence="7">
    <location>
        <begin position="68"/>
        <end position="90"/>
    </location>
</feature>
<dbReference type="Pfam" id="PF01914">
    <property type="entry name" value="MarC"/>
    <property type="match status" value="2"/>
</dbReference>
<evidence type="ECO:0000313" key="8">
    <source>
        <dbReference type="EMBL" id="PHZ84132.1"/>
    </source>
</evidence>
<organism evidence="8 9">
    <name type="scientific">Paremcibacter congregatus</name>
    <dbReference type="NCBI Taxonomy" id="2043170"/>
    <lineage>
        <taxon>Bacteria</taxon>
        <taxon>Pseudomonadati</taxon>
        <taxon>Pseudomonadota</taxon>
        <taxon>Alphaproteobacteria</taxon>
        <taxon>Emcibacterales</taxon>
        <taxon>Emcibacteraceae</taxon>
        <taxon>Paremcibacter</taxon>
    </lineage>
</organism>
<comment type="subcellular location">
    <subcellularLocation>
        <location evidence="1 7">Cell membrane</location>
        <topology evidence="1 7">Multi-pass membrane protein</topology>
    </subcellularLocation>
</comment>
<keyword evidence="5 7" id="KW-1133">Transmembrane helix</keyword>
<keyword evidence="9" id="KW-1185">Reference proteome</keyword>
<feature type="transmembrane region" description="Helical" evidence="7">
    <location>
        <begin position="179"/>
        <end position="197"/>
    </location>
</feature>
<keyword evidence="3" id="KW-1003">Cell membrane</keyword>
<keyword evidence="6 7" id="KW-0472">Membrane</keyword>
<protein>
    <recommendedName>
        <fullName evidence="7">UPF0056 membrane protein</fullName>
    </recommendedName>
</protein>
<dbReference type="PANTHER" id="PTHR33508:SF1">
    <property type="entry name" value="UPF0056 MEMBRANE PROTEIN YHCE"/>
    <property type="match status" value="1"/>
</dbReference>
<dbReference type="PANTHER" id="PTHR33508">
    <property type="entry name" value="UPF0056 MEMBRANE PROTEIN YHCE"/>
    <property type="match status" value="1"/>
</dbReference>
<evidence type="ECO:0000313" key="9">
    <source>
        <dbReference type="Proteomes" id="UP000229730"/>
    </source>
</evidence>
<sequence>MYELFIATFVTFFVVIDPLGIAPIFAVMTDGASTSFKRRMVFKSTLTGAIILLLFAFLGSGFLSALGISMMAFKTAGGVLLFMIALEMVFEKRTERREKTSEAVLHEHELEHEQEEAVRVQQASTKGGQKAVVPVSDEEDFEDISVFPMAIPFIAGPGSIATIMLMMTHHEGSRTEQGVIIGALLITILVTIIMLLMASKIIDLMGQTVANAITRILGVILAAMAIQYIFDGIKATFMG</sequence>
<feature type="transmembrane region" description="Helical" evidence="7">
    <location>
        <begin position="40"/>
        <end position="62"/>
    </location>
</feature>
<dbReference type="EMBL" id="PDEM01000025">
    <property type="protein sequence ID" value="PHZ84132.1"/>
    <property type="molecule type" value="Genomic_DNA"/>
</dbReference>
<evidence type="ECO:0000256" key="2">
    <source>
        <dbReference type="ARBA" id="ARBA00009784"/>
    </source>
</evidence>
<proteinExistence type="inferred from homology"/>
<evidence type="ECO:0000256" key="4">
    <source>
        <dbReference type="ARBA" id="ARBA00022692"/>
    </source>
</evidence>
<dbReference type="AlphaFoldDB" id="A0A2G4YP75"/>
<comment type="similarity">
    <text evidence="2 7">Belongs to the UPF0056 (MarC) family.</text>
</comment>
<gene>
    <name evidence="8" type="ORF">CRD36_13120</name>
</gene>
<reference evidence="8 9" key="1">
    <citation type="submission" date="2017-10" db="EMBL/GenBank/DDBJ databases">
        <title>Frigbacter circumglobatus gen. nov. sp. nov., isolated from sediment cultured in situ.</title>
        <authorList>
            <person name="Zhao Z."/>
        </authorList>
    </citation>
    <scope>NUCLEOTIDE SEQUENCE [LARGE SCALE GENOMIC DNA]</scope>
    <source>
        <strain evidence="8 9">ZYL</strain>
    </source>
</reference>
<dbReference type="GO" id="GO:0005886">
    <property type="term" value="C:plasma membrane"/>
    <property type="evidence" value="ECO:0007669"/>
    <property type="project" value="UniProtKB-SubCell"/>
</dbReference>
<evidence type="ECO:0000256" key="1">
    <source>
        <dbReference type="ARBA" id="ARBA00004651"/>
    </source>
</evidence>
<name>A0A2G4YP75_9PROT</name>
<dbReference type="FunCoup" id="A0A2G4YP75">
    <property type="interactions" value="104"/>
</dbReference>
<evidence type="ECO:0000256" key="7">
    <source>
        <dbReference type="RuleBase" id="RU362048"/>
    </source>
</evidence>
<dbReference type="OrthoDB" id="21094at2"/>